<dbReference type="InterPro" id="IPR013482">
    <property type="entry name" value="Molybde_CF_guanTrfase"/>
</dbReference>
<feature type="binding site" evidence="6">
    <location>
        <position position="58"/>
    </location>
    <ligand>
        <name>GTP</name>
        <dbReference type="ChEBI" id="CHEBI:37565"/>
    </ligand>
</feature>
<keyword evidence="3 6" id="KW-0479">Metal-binding</keyword>
<dbReference type="RefSeq" id="WP_217676889.1">
    <property type="nucleotide sequence ID" value="NZ_JAHRVA010000001.1"/>
</dbReference>
<organism evidence="8 9">
    <name type="scientific">Falsochrobactrum tianjinense</name>
    <dbReference type="NCBI Taxonomy" id="2706015"/>
    <lineage>
        <taxon>Bacteria</taxon>
        <taxon>Pseudomonadati</taxon>
        <taxon>Pseudomonadota</taxon>
        <taxon>Alphaproteobacteria</taxon>
        <taxon>Hyphomicrobiales</taxon>
        <taxon>Brucellaceae</taxon>
        <taxon>Falsochrobactrum</taxon>
    </lineage>
</organism>
<feature type="binding site" evidence="6">
    <location>
        <position position="107"/>
    </location>
    <ligand>
        <name>GTP</name>
        <dbReference type="ChEBI" id="CHEBI:37565"/>
    </ligand>
</feature>
<accession>A0A949PMB3</accession>
<evidence type="ECO:0000313" key="9">
    <source>
        <dbReference type="Proteomes" id="UP000752297"/>
    </source>
</evidence>
<dbReference type="PANTHER" id="PTHR19136">
    <property type="entry name" value="MOLYBDENUM COFACTOR GUANYLYLTRANSFERASE"/>
    <property type="match status" value="1"/>
</dbReference>
<feature type="binding site" evidence="6">
    <location>
        <position position="107"/>
    </location>
    <ligand>
        <name>Mg(2+)</name>
        <dbReference type="ChEBI" id="CHEBI:18420"/>
    </ligand>
</feature>
<comment type="function">
    <text evidence="6">Transfers a GMP moiety from GTP to Mo-molybdopterin (Mo-MPT) cofactor (Moco or molybdenum cofactor) to form Mo-molybdopterin guanine dinucleotide (Mo-MGD) cofactor.</text>
</comment>
<keyword evidence="6" id="KW-0342">GTP-binding</keyword>
<keyword evidence="2 6" id="KW-0808">Transferase</keyword>
<dbReference type="GO" id="GO:0061603">
    <property type="term" value="F:molybdenum cofactor guanylyltransferase activity"/>
    <property type="evidence" value="ECO:0007669"/>
    <property type="project" value="UniProtKB-EC"/>
</dbReference>
<evidence type="ECO:0000256" key="6">
    <source>
        <dbReference type="HAMAP-Rule" id="MF_00316"/>
    </source>
</evidence>
<dbReference type="GO" id="GO:0005737">
    <property type="term" value="C:cytoplasm"/>
    <property type="evidence" value="ECO:0007669"/>
    <property type="project" value="UniProtKB-SubCell"/>
</dbReference>
<dbReference type="GO" id="GO:1902758">
    <property type="term" value="P:bis(molybdopterin guanine dinucleotide)molybdenum biosynthetic process"/>
    <property type="evidence" value="ECO:0007669"/>
    <property type="project" value="TreeGrafter"/>
</dbReference>
<evidence type="ECO:0000256" key="1">
    <source>
        <dbReference type="ARBA" id="ARBA00022490"/>
    </source>
</evidence>
<sequence>MKEASGQVAGAIIAGGISSRMQEGGILGDKFFQRIGSDTIIEHVARRLSPQVDLLFINANCDPSPFEPLGYPIATDVKADHGGPLIGLLSALRFIPTFPLLLSAAADSPFFPQDLGRQLYERRRKTGARIVLASSRDRIHPVFGLWETTLVSMLETWLADAKKASVLAFATDIGFETVEFPLVTLPGRNETYDPFFNINRPDDLAEARRLNEALK</sequence>
<comment type="cofactor">
    <cofactor evidence="6">
        <name>Mg(2+)</name>
        <dbReference type="ChEBI" id="CHEBI:18420"/>
    </cofactor>
</comment>
<keyword evidence="8" id="KW-0548">Nucleotidyltransferase</keyword>
<dbReference type="HAMAP" id="MF_00316">
    <property type="entry name" value="MobA"/>
    <property type="match status" value="1"/>
</dbReference>
<dbReference type="AlphaFoldDB" id="A0A949PMB3"/>
<keyword evidence="9" id="KW-1185">Reference proteome</keyword>
<dbReference type="EC" id="2.7.7.77" evidence="6"/>
<evidence type="ECO:0000256" key="2">
    <source>
        <dbReference type="ARBA" id="ARBA00022679"/>
    </source>
</evidence>
<dbReference type="Pfam" id="PF12804">
    <property type="entry name" value="NTP_transf_3"/>
    <property type="match status" value="1"/>
</dbReference>
<proteinExistence type="inferred from homology"/>
<evidence type="ECO:0000313" key="8">
    <source>
        <dbReference type="EMBL" id="MBV2142945.1"/>
    </source>
</evidence>
<dbReference type="GO" id="GO:0005525">
    <property type="term" value="F:GTP binding"/>
    <property type="evidence" value="ECO:0007669"/>
    <property type="project" value="UniProtKB-UniRule"/>
</dbReference>
<feature type="binding site" evidence="6">
    <location>
        <position position="30"/>
    </location>
    <ligand>
        <name>GTP</name>
        <dbReference type="ChEBI" id="CHEBI:37565"/>
    </ligand>
</feature>
<feature type="binding site" evidence="6">
    <location>
        <position position="76"/>
    </location>
    <ligand>
        <name>GTP</name>
        <dbReference type="ChEBI" id="CHEBI:37565"/>
    </ligand>
</feature>
<name>A0A949PMB3_9HYPH</name>
<comment type="catalytic activity">
    <reaction evidence="6">
        <text>Mo-molybdopterin + GTP + H(+) = Mo-molybdopterin guanine dinucleotide + diphosphate</text>
        <dbReference type="Rhea" id="RHEA:34243"/>
        <dbReference type="ChEBI" id="CHEBI:15378"/>
        <dbReference type="ChEBI" id="CHEBI:33019"/>
        <dbReference type="ChEBI" id="CHEBI:37565"/>
        <dbReference type="ChEBI" id="CHEBI:71302"/>
        <dbReference type="ChEBI" id="CHEBI:71310"/>
        <dbReference type="EC" id="2.7.7.77"/>
    </reaction>
</comment>
<feature type="domain" description="MobA-like NTP transferase" evidence="7">
    <location>
        <begin position="10"/>
        <end position="168"/>
    </location>
</feature>
<evidence type="ECO:0000256" key="4">
    <source>
        <dbReference type="ARBA" id="ARBA00022741"/>
    </source>
</evidence>
<evidence type="ECO:0000256" key="3">
    <source>
        <dbReference type="ARBA" id="ARBA00022723"/>
    </source>
</evidence>
<dbReference type="CDD" id="cd02503">
    <property type="entry name" value="MobA"/>
    <property type="match status" value="1"/>
</dbReference>
<reference evidence="8 9" key="1">
    <citation type="submission" date="2021-06" db="EMBL/GenBank/DDBJ databases">
        <title>Falsochrobactrum tianjin sp.nov., a new petroleum-degrading bacteria isolated from oily soils.</title>
        <authorList>
            <person name="Chen G."/>
            <person name="Chen H."/>
            <person name="Tian J."/>
            <person name="Qing J."/>
            <person name="Zhong L."/>
            <person name="Ma W."/>
            <person name="Song Y."/>
            <person name="Cui X."/>
            <person name="Yan B."/>
        </authorList>
    </citation>
    <scope>NUCLEOTIDE SEQUENCE [LARGE SCALE GENOMIC DNA]</scope>
    <source>
        <strain evidence="8 9">TDYN1</strain>
    </source>
</reference>
<evidence type="ECO:0000256" key="5">
    <source>
        <dbReference type="ARBA" id="ARBA00022842"/>
    </source>
</evidence>
<comment type="domain">
    <text evidence="6">The N-terminal domain determines nucleotide recognition and specific binding, while the C-terminal domain determines the specific binding to the target protein.</text>
</comment>
<dbReference type="Proteomes" id="UP000752297">
    <property type="component" value="Unassembled WGS sequence"/>
</dbReference>
<gene>
    <name evidence="6" type="primary">mobA</name>
    <name evidence="8" type="ORF">KUG47_05470</name>
</gene>
<keyword evidence="5 6" id="KW-0460">Magnesium</keyword>
<comment type="similarity">
    <text evidence="6">Belongs to the MobA family.</text>
</comment>
<comment type="subcellular location">
    <subcellularLocation>
        <location evidence="6">Cytoplasm</location>
    </subcellularLocation>
</comment>
<protein>
    <recommendedName>
        <fullName evidence="6">Molybdenum cofactor guanylyltransferase</fullName>
        <shortName evidence="6">MoCo guanylyltransferase</shortName>
        <ecNumber evidence="6">2.7.7.77</ecNumber>
    </recommendedName>
    <alternativeName>
        <fullName evidence="6">GTP:molybdopterin guanylyltransferase</fullName>
    </alternativeName>
    <alternativeName>
        <fullName evidence="6">Mo-MPT guanylyltransferase</fullName>
    </alternativeName>
    <alternativeName>
        <fullName evidence="6">Molybdopterin guanylyltransferase</fullName>
    </alternativeName>
    <alternativeName>
        <fullName evidence="6">Molybdopterin-guanine dinucleotide synthase</fullName>
        <shortName evidence="6">MGD synthase</shortName>
    </alternativeName>
</protein>
<feature type="binding site" evidence="6">
    <location>
        <begin position="13"/>
        <end position="15"/>
    </location>
    <ligand>
        <name>GTP</name>
        <dbReference type="ChEBI" id="CHEBI:37565"/>
    </ligand>
</feature>
<keyword evidence="6" id="KW-0501">Molybdenum cofactor biosynthesis</keyword>
<keyword evidence="4 6" id="KW-0547">Nucleotide-binding</keyword>
<dbReference type="EMBL" id="JAHRVA010000001">
    <property type="protein sequence ID" value="MBV2142945.1"/>
    <property type="molecule type" value="Genomic_DNA"/>
</dbReference>
<dbReference type="PANTHER" id="PTHR19136:SF81">
    <property type="entry name" value="MOLYBDENUM COFACTOR GUANYLYLTRANSFERASE"/>
    <property type="match status" value="1"/>
</dbReference>
<dbReference type="GO" id="GO:0046872">
    <property type="term" value="F:metal ion binding"/>
    <property type="evidence" value="ECO:0007669"/>
    <property type="project" value="UniProtKB-KW"/>
</dbReference>
<comment type="caution">
    <text evidence="8">The sequence shown here is derived from an EMBL/GenBank/DDBJ whole genome shotgun (WGS) entry which is preliminary data.</text>
</comment>
<comment type="subunit">
    <text evidence="6">Monomer.</text>
</comment>
<keyword evidence="1 6" id="KW-0963">Cytoplasm</keyword>
<evidence type="ECO:0000259" key="7">
    <source>
        <dbReference type="Pfam" id="PF12804"/>
    </source>
</evidence>
<dbReference type="InterPro" id="IPR025877">
    <property type="entry name" value="MobA-like_NTP_Trfase"/>
</dbReference>